<feature type="region of interest" description="Disordered" evidence="1">
    <location>
        <begin position="446"/>
        <end position="477"/>
    </location>
</feature>
<evidence type="ECO:0000256" key="1">
    <source>
        <dbReference type="SAM" id="MobiDB-lite"/>
    </source>
</evidence>
<accession>A0A162DE30</accession>
<dbReference type="EMBL" id="LRGB01001784">
    <property type="protein sequence ID" value="KZS10504.1"/>
    <property type="molecule type" value="Genomic_DNA"/>
</dbReference>
<organism evidence="3 4">
    <name type="scientific">Daphnia magna</name>
    <dbReference type="NCBI Taxonomy" id="35525"/>
    <lineage>
        <taxon>Eukaryota</taxon>
        <taxon>Metazoa</taxon>
        <taxon>Ecdysozoa</taxon>
        <taxon>Arthropoda</taxon>
        <taxon>Crustacea</taxon>
        <taxon>Branchiopoda</taxon>
        <taxon>Diplostraca</taxon>
        <taxon>Cladocera</taxon>
        <taxon>Anomopoda</taxon>
        <taxon>Daphniidae</taxon>
        <taxon>Daphnia</taxon>
    </lineage>
</organism>
<evidence type="ECO:0000313" key="4">
    <source>
        <dbReference type="Proteomes" id="UP000076858"/>
    </source>
</evidence>
<gene>
    <name evidence="3" type="ORF">APZ42_025000</name>
</gene>
<dbReference type="Proteomes" id="UP000076858">
    <property type="component" value="Unassembled WGS sequence"/>
</dbReference>
<name>A0A162DE30_9CRUS</name>
<dbReference type="OrthoDB" id="8048386at2759"/>
<evidence type="ECO:0000259" key="2">
    <source>
        <dbReference type="Pfam" id="PF18701"/>
    </source>
</evidence>
<evidence type="ECO:0000313" key="3">
    <source>
        <dbReference type="EMBL" id="KZS10504.1"/>
    </source>
</evidence>
<keyword evidence="4" id="KW-1185">Reference proteome</keyword>
<feature type="compositionally biased region" description="Polar residues" evidence="1">
    <location>
        <begin position="861"/>
        <end position="877"/>
    </location>
</feature>
<feature type="domain" description="DUF5641" evidence="2">
    <location>
        <begin position="383"/>
        <end position="439"/>
    </location>
</feature>
<sequence>MVQGFCEAVLRLAIKRNGVVMRTMFNQLSNHPERNGQMVGRFRSVVKRCTELLMRLIGESDRWDGVSPARSFGRSSSGDPSSFPHLKNVQLAHPTSVNDRFSIDILIGADSYWSIVGNENIHGKVLTTAKSFICYYVSGPVPDTVTSIKFPLFNTMKSLDCGHLKLWTFFHMLRMLIHRQLINPIPFPLNTIINSLLKKPHTLQLYSEIIRDQLAAGFIEKVPRALQTPRGSHYIPHFAIQKDSKTTNLCIVYDKDAGSDFYIYRFKVIPFRASSSPFILNSVMKKHLQGFSTSVSVDLEYPIYSTHQTIMNVCEFAVVLNDCPLTYVPSDINDLQALTPSHLLHGGRLTSLPYDPTTEEELLDPTFASANATITCNKYPKLRVKIGDVVLVPNEGPRIDWKLAVVEELIVSPDGEVRAAFIRITGGKTNRPISKLYPLEVTETLEVSPHRQTESLSSAQEISPRPKHSKQSDGSPAEFVHRNVTSKVCNEWDSQQSGTSVMDVETEEDKTVNAQEYPEDSEELFQTQDTLFSYLKKRVATFELEKGTANVLEFTPSIRPICQNQRPASWKEQDIHRELTLDMLKKGVIEEATGQWGTERWPGYMEPSLESGYWQIPMKKEDTEKTAFTTTDGSYRLLVMPFGLSTAQSPFQWTMDTIPPLNYGIQLNNSKTTKVVYVERLKSFIDLTQPAPNTDGEAQSTDRVKSEGTTDELSKDGYTPVDPQQKPKGPAHPRKQLKEKKVSIVLSLTAHTPPAETRTHVIKKTPATWCSMALLLGTMRPTPIDGALEVKLESHCVIFQSMGERFFSDSEWVIVTDISFNQGDKVANELKTWLIEKTKLPIIGSSSHKYFQIMLPSAKMNDQPSKTQSQDILSHNPSNDEKAEQQLTTMVRDRLVYELTRLETIERNCQGLKASIRPSTKRTLRYTTQARDMWKSYQEAVVTVAAIKNGIRLFIHIPIFEFTRALTQYRVIEMARATTNGSTSLQNYSTRKNKPIRDPVKKGCGFPKMADRDIVGLQESCYPHSTRGKEQEPNVGDDAVIGWWCASAEGNWWDGIRKTRGVGWTRASEPTGRGNEDDQQESTFFAGSKWADGQNLCGGRPAEATKRVAGLKSQLINCRLEEATLETECANCTISSPIGDIPGGINGSVSHNLVTIVLKESLREVPQCKLRLVETGQSYKHVIGMEKAILRLHSLTDTNVHPSKALEEDIENIADIIRAEISGAAHSQYARDRTVDGINGVAREIRALQSENWVLAHKTVIATV</sequence>
<dbReference type="GO" id="GO:0071897">
    <property type="term" value="P:DNA biosynthetic process"/>
    <property type="evidence" value="ECO:0007669"/>
    <property type="project" value="UniProtKB-ARBA"/>
</dbReference>
<dbReference type="Gene3D" id="3.30.70.270">
    <property type="match status" value="1"/>
</dbReference>
<dbReference type="InterPro" id="IPR040676">
    <property type="entry name" value="DUF5641"/>
</dbReference>
<dbReference type="AlphaFoldDB" id="A0A162DE30"/>
<feature type="compositionally biased region" description="Basic and acidic residues" evidence="1">
    <location>
        <begin position="700"/>
        <end position="715"/>
    </location>
</feature>
<feature type="region of interest" description="Disordered" evidence="1">
    <location>
        <begin position="861"/>
        <end position="884"/>
    </location>
</feature>
<dbReference type="InterPro" id="IPR053134">
    <property type="entry name" value="RNA-dir_DNA_polymerase"/>
</dbReference>
<dbReference type="SUPFAM" id="SSF56672">
    <property type="entry name" value="DNA/RNA polymerases"/>
    <property type="match status" value="2"/>
</dbReference>
<dbReference type="PANTHER" id="PTHR24559:SF444">
    <property type="entry name" value="REVERSE TRANSCRIPTASE DOMAIN-CONTAINING PROTEIN"/>
    <property type="match status" value="1"/>
</dbReference>
<dbReference type="Pfam" id="PF18701">
    <property type="entry name" value="DUF5641"/>
    <property type="match status" value="1"/>
</dbReference>
<dbReference type="InterPro" id="IPR043128">
    <property type="entry name" value="Rev_trsase/Diguanyl_cyclase"/>
</dbReference>
<dbReference type="Gene3D" id="3.10.10.10">
    <property type="entry name" value="HIV Type 1 Reverse Transcriptase, subunit A, domain 1"/>
    <property type="match status" value="1"/>
</dbReference>
<dbReference type="PANTHER" id="PTHR24559">
    <property type="entry name" value="TRANSPOSON TY3-I GAG-POL POLYPROTEIN"/>
    <property type="match status" value="1"/>
</dbReference>
<protein>
    <recommendedName>
        <fullName evidence="2">DUF5641 domain-containing protein</fullName>
    </recommendedName>
</protein>
<feature type="compositionally biased region" description="Polar residues" evidence="1">
    <location>
        <begin position="690"/>
        <end position="699"/>
    </location>
</feature>
<dbReference type="InterPro" id="IPR043502">
    <property type="entry name" value="DNA/RNA_pol_sf"/>
</dbReference>
<comment type="caution">
    <text evidence="3">The sequence shown here is derived from an EMBL/GenBank/DDBJ whole genome shotgun (WGS) entry which is preliminary data.</text>
</comment>
<feature type="region of interest" description="Disordered" evidence="1">
    <location>
        <begin position="688"/>
        <end position="737"/>
    </location>
</feature>
<reference evidence="3 4" key="1">
    <citation type="submission" date="2016-03" db="EMBL/GenBank/DDBJ databases">
        <title>EvidentialGene: Evidence-directed Construction of Genes on Genomes.</title>
        <authorList>
            <person name="Gilbert D.G."/>
            <person name="Choi J.-H."/>
            <person name="Mockaitis K."/>
            <person name="Colbourne J."/>
            <person name="Pfrender M."/>
        </authorList>
    </citation>
    <scope>NUCLEOTIDE SEQUENCE [LARGE SCALE GENOMIC DNA]</scope>
    <source>
        <strain evidence="3 4">Xinb3</strain>
        <tissue evidence="3">Complete organism</tissue>
    </source>
</reference>
<proteinExistence type="predicted"/>